<dbReference type="EC" id="5.6.2.3" evidence="1"/>
<accession>A0ABN7WNA6</accession>
<evidence type="ECO:0000256" key="1">
    <source>
        <dbReference type="RuleBase" id="RU363044"/>
    </source>
</evidence>
<comment type="caution">
    <text evidence="3">The sequence shown here is derived from an EMBL/GenBank/DDBJ whole genome shotgun (WGS) entry which is preliminary data.</text>
</comment>
<organism evidence="3 4">
    <name type="scientific">Gigaspora margarita</name>
    <dbReference type="NCBI Taxonomy" id="4874"/>
    <lineage>
        <taxon>Eukaryota</taxon>
        <taxon>Fungi</taxon>
        <taxon>Fungi incertae sedis</taxon>
        <taxon>Mucoromycota</taxon>
        <taxon>Glomeromycotina</taxon>
        <taxon>Glomeromycetes</taxon>
        <taxon>Diversisporales</taxon>
        <taxon>Gigasporaceae</taxon>
        <taxon>Gigaspora</taxon>
    </lineage>
</organism>
<keyword evidence="1" id="KW-0347">Helicase</keyword>
<dbReference type="InterPro" id="IPR010285">
    <property type="entry name" value="DNA_helicase_pif1-like_DEAD"/>
</dbReference>
<keyword evidence="1" id="KW-0234">DNA repair</keyword>
<evidence type="ECO:0000313" key="4">
    <source>
        <dbReference type="Proteomes" id="UP000789901"/>
    </source>
</evidence>
<dbReference type="PANTHER" id="PTHR10492">
    <property type="match status" value="1"/>
</dbReference>
<evidence type="ECO:0000313" key="3">
    <source>
        <dbReference type="EMBL" id="CAG8836602.1"/>
    </source>
</evidence>
<gene>
    <name evidence="3" type="ORF">GMARGA_LOCUS33113</name>
</gene>
<keyword evidence="1" id="KW-0233">DNA recombination</keyword>
<dbReference type="InterPro" id="IPR027417">
    <property type="entry name" value="P-loop_NTPase"/>
</dbReference>
<evidence type="ECO:0000259" key="2">
    <source>
        <dbReference type="Pfam" id="PF05970"/>
    </source>
</evidence>
<comment type="cofactor">
    <cofactor evidence="1">
        <name>Mg(2+)</name>
        <dbReference type="ChEBI" id="CHEBI:18420"/>
    </cofactor>
</comment>
<protein>
    <recommendedName>
        <fullName evidence="1">ATP-dependent DNA helicase</fullName>
        <ecNumber evidence="1">5.6.2.3</ecNumber>
    </recommendedName>
</protein>
<dbReference type="Proteomes" id="UP000789901">
    <property type="component" value="Unassembled WGS sequence"/>
</dbReference>
<feature type="domain" description="DNA helicase Pif1-like DEAD-box helicase" evidence="2">
    <location>
        <begin position="42"/>
        <end position="117"/>
    </location>
</feature>
<keyword evidence="1" id="KW-0547">Nucleotide-binding</keyword>
<keyword evidence="1" id="KW-0067">ATP-binding</keyword>
<comment type="catalytic activity">
    <reaction evidence="1">
        <text>ATP + H2O = ADP + phosphate + H(+)</text>
        <dbReference type="Rhea" id="RHEA:13065"/>
        <dbReference type="ChEBI" id="CHEBI:15377"/>
        <dbReference type="ChEBI" id="CHEBI:15378"/>
        <dbReference type="ChEBI" id="CHEBI:30616"/>
        <dbReference type="ChEBI" id="CHEBI:43474"/>
        <dbReference type="ChEBI" id="CHEBI:456216"/>
        <dbReference type="EC" id="5.6.2.3"/>
    </reaction>
</comment>
<keyword evidence="1" id="KW-0227">DNA damage</keyword>
<dbReference type="PANTHER" id="PTHR10492:SF57">
    <property type="entry name" value="ATP-DEPENDENT DNA HELICASE"/>
    <property type="match status" value="1"/>
</dbReference>
<keyword evidence="1" id="KW-0378">Hydrolase</keyword>
<comment type="similarity">
    <text evidence="1">Belongs to the helicase family.</text>
</comment>
<reference evidence="3 4" key="1">
    <citation type="submission" date="2021-06" db="EMBL/GenBank/DDBJ databases">
        <authorList>
            <person name="Kallberg Y."/>
            <person name="Tangrot J."/>
            <person name="Rosling A."/>
        </authorList>
    </citation>
    <scope>NUCLEOTIDE SEQUENCE [LARGE SCALE GENOMIC DNA]</scope>
    <source>
        <strain evidence="3 4">120-4 pot B 10/14</strain>
    </source>
</reference>
<dbReference type="Gene3D" id="3.40.50.300">
    <property type="entry name" value="P-loop containing nucleotide triphosphate hydrolases"/>
    <property type="match status" value="1"/>
</dbReference>
<feature type="non-terminal residue" evidence="3">
    <location>
        <position position="1"/>
    </location>
</feature>
<dbReference type="EMBL" id="CAJVQB010053983">
    <property type="protein sequence ID" value="CAG8836602.1"/>
    <property type="molecule type" value="Genomic_DNA"/>
</dbReference>
<proteinExistence type="inferred from homology"/>
<keyword evidence="4" id="KW-1185">Reference proteome</keyword>
<sequence length="120" mass="13535">FVSKKKVKQLIFYNEVITNILSESGNTHFPIAKFPMFFDGSRSEIILLYGTTALVAQLYEGGHTAHSLFRVPVEENNTNVQSMIKYNSSYTNLICTAKLIIWDELSMANKAVLDCIDIPL</sequence>
<name>A0ABN7WNA6_GIGMA</name>
<dbReference type="Pfam" id="PF05970">
    <property type="entry name" value="PIF1"/>
    <property type="match status" value="1"/>
</dbReference>